<dbReference type="EMBL" id="LCTW02000139">
    <property type="protein sequence ID" value="KXX77946.1"/>
    <property type="molecule type" value="Genomic_DNA"/>
</dbReference>
<comment type="caution">
    <text evidence="1">The sequence shown here is derived from an EMBL/GenBank/DDBJ whole genome shotgun (WGS) entry which is preliminary data.</text>
</comment>
<dbReference type="VEuPathDB" id="FungiDB:MMYC01_206796"/>
<protein>
    <submittedName>
        <fullName evidence="1">Uncharacterized protein</fullName>
    </submittedName>
</protein>
<evidence type="ECO:0000313" key="2">
    <source>
        <dbReference type="Proteomes" id="UP000078237"/>
    </source>
</evidence>
<keyword evidence="2" id="KW-1185">Reference proteome</keyword>
<name>A0A175W2Q5_9PEZI</name>
<dbReference type="Proteomes" id="UP000078237">
    <property type="component" value="Unassembled WGS sequence"/>
</dbReference>
<dbReference type="OrthoDB" id="4590741at2759"/>
<dbReference type="AlphaFoldDB" id="A0A175W2Q5"/>
<reference evidence="1 2" key="1">
    <citation type="journal article" date="2016" name="Genome Announc.">
        <title>Genome Sequence of Madurella mycetomatis mm55, Isolated from a Human Mycetoma Case in Sudan.</title>
        <authorList>
            <person name="Smit S."/>
            <person name="Derks M.F."/>
            <person name="Bervoets S."/>
            <person name="Fahal A."/>
            <person name="van Leeuwen W."/>
            <person name="van Belkum A."/>
            <person name="van de Sande W.W."/>
        </authorList>
    </citation>
    <scope>NUCLEOTIDE SEQUENCE [LARGE SCALE GENOMIC DNA]</scope>
    <source>
        <strain evidence="2">mm55</strain>
    </source>
</reference>
<proteinExistence type="predicted"/>
<accession>A0A175W2Q5</accession>
<evidence type="ECO:0000313" key="1">
    <source>
        <dbReference type="EMBL" id="KXX77946.1"/>
    </source>
</evidence>
<organism evidence="1 2">
    <name type="scientific">Madurella mycetomatis</name>
    <dbReference type="NCBI Taxonomy" id="100816"/>
    <lineage>
        <taxon>Eukaryota</taxon>
        <taxon>Fungi</taxon>
        <taxon>Dikarya</taxon>
        <taxon>Ascomycota</taxon>
        <taxon>Pezizomycotina</taxon>
        <taxon>Sordariomycetes</taxon>
        <taxon>Sordariomycetidae</taxon>
        <taxon>Sordariales</taxon>
        <taxon>Sordariales incertae sedis</taxon>
        <taxon>Madurella</taxon>
    </lineage>
</organism>
<sequence>MPSPLTVSESQTKAFSNTTVVYVLNATTLITVTTSSKGSMSAAIPMPWNTTASGHLNTSVMYSGFSSPARTPFLRNATSIALFFSNVTTTPSANLSTGAGPNASSGPWLNRSIPAHAPTVTNFRWLNASALQPINATTARWLNTSTPLRSPTPTPTSTSASVMCDPTAASFSLQVSQPGGFFDKWFLRASGSGLLFTSLRSGASFFSIGPVGHLCALDEGLSDRDGLPYVAAVGTRDEVGGSVWLMRKGALEALSDDYTALRCTRAGEAGIECQGRGEVEEVRHWLGCGMQLDLSSHGEELVPVRGLNCSSIGLGVLET</sequence>
<gene>
    <name evidence="1" type="ORF">MMYC01_206796</name>
</gene>